<evidence type="ECO:0000256" key="5">
    <source>
        <dbReference type="ARBA" id="ARBA00023251"/>
    </source>
</evidence>
<dbReference type="PRINTS" id="PR00118">
    <property type="entry name" value="BLACTAMASEA"/>
</dbReference>
<evidence type="ECO:0000256" key="6">
    <source>
        <dbReference type="RuleBase" id="RU361140"/>
    </source>
</evidence>
<evidence type="ECO:0000313" key="8">
    <source>
        <dbReference type="EMBL" id="ADU41838.1"/>
    </source>
</evidence>
<organism evidence="8 9">
    <name type="scientific">Rhodopseudomonas palustris (strain DX-1)</name>
    <dbReference type="NCBI Taxonomy" id="652103"/>
    <lineage>
        <taxon>Bacteria</taxon>
        <taxon>Pseudomonadati</taxon>
        <taxon>Pseudomonadota</taxon>
        <taxon>Alphaproteobacteria</taxon>
        <taxon>Hyphomicrobiales</taxon>
        <taxon>Nitrobacteraceae</taxon>
        <taxon>Rhodopseudomonas</taxon>
    </lineage>
</organism>
<sequence precursor="true">MINRRTMVGAAACLAGVGMIGRRAATATEPGDAIAARFAELEARSGGRLGVCVLDSSNGRMIGHRLDERFPMCSTFKVLAAGLVLARVDRKQESLDRRVSYTKSDLVTYSPATETRVEGGMTIAELCEAAITLSDNTAGNLLLGSFGGPAGLTAFARSLGDQTTRLDRIETELNEALPGDARDTTSPRTIAQDLRALALGDALTPSSRALLVAWMKANTTGGARIRAGVPSGWIVADKTGTGERGTANDIAVLWPPQRAPLIVTVYLTGATVSRDQQNRLIAAAGAEATAG</sequence>
<evidence type="ECO:0000256" key="3">
    <source>
        <dbReference type="ARBA" id="ARBA00012865"/>
    </source>
</evidence>
<dbReference type="OrthoDB" id="9784149at2"/>
<keyword evidence="4 6" id="KW-0378">Hydrolase</keyword>
<dbReference type="SUPFAM" id="SSF56601">
    <property type="entry name" value="beta-lactamase/transpeptidase-like"/>
    <property type="match status" value="1"/>
</dbReference>
<dbReference type="HOGENOM" id="CLU_031960_6_0_5"/>
<evidence type="ECO:0000256" key="1">
    <source>
        <dbReference type="ARBA" id="ARBA00001526"/>
    </source>
</evidence>
<dbReference type="PANTHER" id="PTHR35333:SF3">
    <property type="entry name" value="BETA-LACTAMASE-TYPE TRANSPEPTIDASE FOLD CONTAINING PROTEIN"/>
    <property type="match status" value="1"/>
</dbReference>
<dbReference type="EC" id="3.5.2.6" evidence="3 6"/>
<accession>E6VH66</accession>
<comment type="similarity">
    <text evidence="2 6">Belongs to the class-A beta-lactamase family.</text>
</comment>
<proteinExistence type="inferred from homology"/>
<dbReference type="GO" id="GO:0030655">
    <property type="term" value="P:beta-lactam antibiotic catabolic process"/>
    <property type="evidence" value="ECO:0007669"/>
    <property type="project" value="InterPro"/>
</dbReference>
<dbReference type="STRING" id="652103.Rpdx1_0195"/>
<dbReference type="InterPro" id="IPR000871">
    <property type="entry name" value="Beta-lactam_class-A"/>
</dbReference>
<dbReference type="Proteomes" id="UP000001402">
    <property type="component" value="Chromosome"/>
</dbReference>
<dbReference type="eggNOG" id="COG2367">
    <property type="taxonomic scope" value="Bacteria"/>
</dbReference>
<dbReference type="InterPro" id="IPR023650">
    <property type="entry name" value="Beta-lactam_class-A_AS"/>
</dbReference>
<dbReference type="Gene3D" id="3.40.710.10">
    <property type="entry name" value="DD-peptidase/beta-lactamase superfamily"/>
    <property type="match status" value="1"/>
</dbReference>
<gene>
    <name evidence="8" type="ordered locus">Rpdx1_0195</name>
</gene>
<dbReference type="AlphaFoldDB" id="E6VH66"/>
<dbReference type="KEGG" id="rpx:Rpdx1_0195"/>
<dbReference type="GO" id="GO:0046677">
    <property type="term" value="P:response to antibiotic"/>
    <property type="evidence" value="ECO:0007669"/>
    <property type="project" value="UniProtKB-UniRule"/>
</dbReference>
<evidence type="ECO:0000256" key="4">
    <source>
        <dbReference type="ARBA" id="ARBA00022801"/>
    </source>
</evidence>
<protein>
    <recommendedName>
        <fullName evidence="3 6">Beta-lactamase</fullName>
        <ecNumber evidence="3 6">3.5.2.6</ecNumber>
    </recommendedName>
</protein>
<dbReference type="Pfam" id="PF13354">
    <property type="entry name" value="Beta-lactamase2"/>
    <property type="match status" value="1"/>
</dbReference>
<dbReference type="InterPro" id="IPR045155">
    <property type="entry name" value="Beta-lactam_cat"/>
</dbReference>
<comment type="catalytic activity">
    <reaction evidence="1 6">
        <text>a beta-lactam + H2O = a substituted beta-amino acid</text>
        <dbReference type="Rhea" id="RHEA:20401"/>
        <dbReference type="ChEBI" id="CHEBI:15377"/>
        <dbReference type="ChEBI" id="CHEBI:35627"/>
        <dbReference type="ChEBI" id="CHEBI:140347"/>
        <dbReference type="EC" id="3.5.2.6"/>
    </reaction>
</comment>
<dbReference type="PROSITE" id="PS00146">
    <property type="entry name" value="BETA_LACTAMASE_A"/>
    <property type="match status" value="1"/>
</dbReference>
<dbReference type="PANTHER" id="PTHR35333">
    <property type="entry name" value="BETA-LACTAMASE"/>
    <property type="match status" value="1"/>
</dbReference>
<evidence type="ECO:0000259" key="7">
    <source>
        <dbReference type="Pfam" id="PF13354"/>
    </source>
</evidence>
<dbReference type="NCBIfam" id="NF033103">
    <property type="entry name" value="bla_class_A"/>
    <property type="match status" value="1"/>
</dbReference>
<dbReference type="MEROPS" id="S11.A01"/>
<evidence type="ECO:0000256" key="2">
    <source>
        <dbReference type="ARBA" id="ARBA00009009"/>
    </source>
</evidence>
<keyword evidence="5 6" id="KW-0046">Antibiotic resistance</keyword>
<evidence type="ECO:0000313" key="9">
    <source>
        <dbReference type="Proteomes" id="UP000001402"/>
    </source>
</evidence>
<dbReference type="EMBL" id="CP002418">
    <property type="protein sequence ID" value="ADU41838.1"/>
    <property type="molecule type" value="Genomic_DNA"/>
</dbReference>
<reference evidence="8" key="1">
    <citation type="submission" date="2010-12" db="EMBL/GenBank/DDBJ databases">
        <title>Complete sequence of Rhodopseudomonas palustris DX-1.</title>
        <authorList>
            <consortium name="US DOE Joint Genome Institute"/>
            <person name="Lucas S."/>
            <person name="Copeland A."/>
            <person name="Lapidus A."/>
            <person name="Cheng J.-F."/>
            <person name="Goodwin L."/>
            <person name="Pitluck S."/>
            <person name="Misra M."/>
            <person name="Chertkov O."/>
            <person name="Detter J.C."/>
            <person name="Han C."/>
            <person name="Tapia R."/>
            <person name="Land M."/>
            <person name="Hauser L."/>
            <person name="Kyrpides N."/>
            <person name="Ivanova N."/>
            <person name="Ovchinnikova G."/>
            <person name="Logan B."/>
            <person name="Oda Y."/>
            <person name="Harwood C."/>
            <person name="Woyke T."/>
        </authorList>
    </citation>
    <scope>NUCLEOTIDE SEQUENCE [LARGE SCALE GENOMIC DNA]</scope>
    <source>
        <strain evidence="8">DX-1</strain>
    </source>
</reference>
<dbReference type="InterPro" id="IPR012338">
    <property type="entry name" value="Beta-lactam/transpept-like"/>
</dbReference>
<dbReference type="GO" id="GO:0008800">
    <property type="term" value="F:beta-lactamase activity"/>
    <property type="evidence" value="ECO:0007669"/>
    <property type="project" value="UniProtKB-UniRule"/>
</dbReference>
<feature type="domain" description="Beta-lactamase class A catalytic" evidence="7">
    <location>
        <begin position="50"/>
        <end position="266"/>
    </location>
</feature>
<dbReference type="BioCyc" id="RPAL652103:RPDX1_RS00980-MONOMER"/>
<name>E6VH66_RHOPX</name>